<name>A0ABV8S6D2_9BACL</name>
<evidence type="ECO:0000256" key="1">
    <source>
        <dbReference type="ARBA" id="ARBA00000083"/>
    </source>
</evidence>
<dbReference type="SUPFAM" id="SSF51735">
    <property type="entry name" value="NAD(P)-binding Rossmann-fold domains"/>
    <property type="match status" value="1"/>
</dbReference>
<evidence type="ECO:0000256" key="8">
    <source>
        <dbReference type="RuleBase" id="RU366046"/>
    </source>
</evidence>
<evidence type="ECO:0000256" key="2">
    <source>
        <dbReference type="ARBA" id="ARBA00001911"/>
    </source>
</evidence>
<dbReference type="Proteomes" id="UP001595755">
    <property type="component" value="Unassembled WGS sequence"/>
</dbReference>
<dbReference type="PANTHER" id="PTHR43725">
    <property type="entry name" value="UDP-GLUCOSE 4-EPIMERASE"/>
    <property type="match status" value="1"/>
</dbReference>
<dbReference type="EMBL" id="JBHSED010000003">
    <property type="protein sequence ID" value="MFC4302403.1"/>
    <property type="molecule type" value="Genomic_DNA"/>
</dbReference>
<accession>A0ABV8S6D2</accession>
<dbReference type="NCBIfam" id="NF007956">
    <property type="entry name" value="PRK10675.1"/>
    <property type="match status" value="1"/>
</dbReference>
<evidence type="ECO:0000256" key="6">
    <source>
        <dbReference type="ARBA" id="ARBA00023027"/>
    </source>
</evidence>
<comment type="subunit">
    <text evidence="8">Homodimer.</text>
</comment>
<dbReference type="EC" id="5.1.3.2" evidence="4 8"/>
<dbReference type="InterPro" id="IPR036291">
    <property type="entry name" value="NAD(P)-bd_dom_sf"/>
</dbReference>
<evidence type="ECO:0000313" key="11">
    <source>
        <dbReference type="Proteomes" id="UP001595755"/>
    </source>
</evidence>
<comment type="catalytic activity">
    <reaction evidence="1 8">
        <text>UDP-alpha-D-glucose = UDP-alpha-D-galactose</text>
        <dbReference type="Rhea" id="RHEA:22168"/>
        <dbReference type="ChEBI" id="CHEBI:58885"/>
        <dbReference type="ChEBI" id="CHEBI:66914"/>
        <dbReference type="EC" id="5.1.3.2"/>
    </reaction>
</comment>
<keyword evidence="11" id="KW-1185">Reference proteome</keyword>
<comment type="caution">
    <text evidence="10">The sequence shown here is derived from an EMBL/GenBank/DDBJ whole genome shotgun (WGS) entry which is preliminary data.</text>
</comment>
<dbReference type="GO" id="GO:0003978">
    <property type="term" value="F:UDP-glucose 4-epimerase activity"/>
    <property type="evidence" value="ECO:0007669"/>
    <property type="project" value="UniProtKB-EC"/>
</dbReference>
<evidence type="ECO:0000256" key="7">
    <source>
        <dbReference type="ARBA" id="ARBA00023235"/>
    </source>
</evidence>
<dbReference type="RefSeq" id="WP_204600731.1">
    <property type="nucleotide sequence ID" value="NZ_JBHSED010000003.1"/>
</dbReference>
<dbReference type="NCBIfam" id="TIGR01179">
    <property type="entry name" value="galE"/>
    <property type="match status" value="1"/>
</dbReference>
<dbReference type="Gene3D" id="3.90.25.10">
    <property type="entry name" value="UDP-galactose 4-epimerase, domain 1"/>
    <property type="match status" value="1"/>
</dbReference>
<comment type="similarity">
    <text evidence="3 8">Belongs to the NAD(P)-dependent epimerase/dehydratase family.</text>
</comment>
<dbReference type="PRINTS" id="PR01713">
    <property type="entry name" value="NUCEPIMERASE"/>
</dbReference>
<evidence type="ECO:0000256" key="5">
    <source>
        <dbReference type="ARBA" id="ARBA00018569"/>
    </source>
</evidence>
<evidence type="ECO:0000256" key="4">
    <source>
        <dbReference type="ARBA" id="ARBA00013189"/>
    </source>
</evidence>
<dbReference type="InterPro" id="IPR016040">
    <property type="entry name" value="NAD(P)-bd_dom"/>
</dbReference>
<evidence type="ECO:0000313" key="10">
    <source>
        <dbReference type="EMBL" id="MFC4302403.1"/>
    </source>
</evidence>
<sequence length="346" mass="37667">MAVLVTGGAGFIGSHTCVALLNSGYEVVVIDNFSNGSKEALRRVRRIAGKDLASYEGDILDRRKLSAIFAEHEIEAVIHLAGLKAVGESVSMPLPYYSNNVSGTLALLETMQHYQVKRLVFSSSATVYGILSNPPAAEGFPLQATNPYGRTKLIAEELLRDLHSSDGEWSIALLRYFNPVGAHSSGLIGEDPSGIPGNLLPYISQVAHGRLRELQIFGDNYPTRDGTGVRDFIHVMDLAAGHVKALEKISSSRGVEAYNLGTGKGVSVLEMVRCFERASGRTISYRIVGRRPGDVAVCYADPSKAERELGWTATRGVEEMCSDAWRWQTNNPNGYGLEQEKEFEAS</sequence>
<organism evidence="10 11">
    <name type="scientific">Cohnella boryungensis</name>
    <dbReference type="NCBI Taxonomy" id="768479"/>
    <lineage>
        <taxon>Bacteria</taxon>
        <taxon>Bacillati</taxon>
        <taxon>Bacillota</taxon>
        <taxon>Bacilli</taxon>
        <taxon>Bacillales</taxon>
        <taxon>Paenibacillaceae</taxon>
        <taxon>Cohnella</taxon>
    </lineage>
</organism>
<keyword evidence="6 8" id="KW-0520">NAD</keyword>
<dbReference type="CDD" id="cd05247">
    <property type="entry name" value="UDP_G4E_1_SDR_e"/>
    <property type="match status" value="1"/>
</dbReference>
<comment type="cofactor">
    <cofactor evidence="2 8">
        <name>NAD(+)</name>
        <dbReference type="ChEBI" id="CHEBI:57540"/>
    </cofactor>
</comment>
<evidence type="ECO:0000259" key="9">
    <source>
        <dbReference type="Pfam" id="PF16363"/>
    </source>
</evidence>
<dbReference type="Pfam" id="PF16363">
    <property type="entry name" value="GDP_Man_Dehyd"/>
    <property type="match status" value="1"/>
</dbReference>
<evidence type="ECO:0000256" key="3">
    <source>
        <dbReference type="ARBA" id="ARBA00007637"/>
    </source>
</evidence>
<feature type="domain" description="NAD(P)-binding" evidence="9">
    <location>
        <begin position="4"/>
        <end position="323"/>
    </location>
</feature>
<comment type="pathway">
    <text evidence="8">Carbohydrate metabolism; galactose metabolism.</text>
</comment>
<gene>
    <name evidence="10" type="primary">galE</name>
    <name evidence="10" type="ORF">ACFO1S_02965</name>
</gene>
<keyword evidence="8" id="KW-0119">Carbohydrate metabolism</keyword>
<dbReference type="PANTHER" id="PTHR43725:SF47">
    <property type="entry name" value="UDP-GLUCOSE 4-EPIMERASE"/>
    <property type="match status" value="1"/>
</dbReference>
<reference evidence="11" key="1">
    <citation type="journal article" date="2019" name="Int. J. Syst. Evol. Microbiol.">
        <title>The Global Catalogue of Microorganisms (GCM) 10K type strain sequencing project: providing services to taxonomists for standard genome sequencing and annotation.</title>
        <authorList>
            <consortium name="The Broad Institute Genomics Platform"/>
            <consortium name="The Broad Institute Genome Sequencing Center for Infectious Disease"/>
            <person name="Wu L."/>
            <person name="Ma J."/>
        </authorList>
    </citation>
    <scope>NUCLEOTIDE SEQUENCE [LARGE SCALE GENOMIC DNA]</scope>
    <source>
        <strain evidence="11">CGMCC 4.1641</strain>
    </source>
</reference>
<proteinExistence type="inferred from homology"/>
<dbReference type="InterPro" id="IPR005886">
    <property type="entry name" value="UDP_G4E"/>
</dbReference>
<keyword evidence="7 8" id="KW-0413">Isomerase</keyword>
<dbReference type="Gene3D" id="3.40.50.720">
    <property type="entry name" value="NAD(P)-binding Rossmann-like Domain"/>
    <property type="match status" value="1"/>
</dbReference>
<protein>
    <recommendedName>
        <fullName evidence="5 8">UDP-glucose 4-epimerase</fullName>
        <ecNumber evidence="4 8">5.1.3.2</ecNumber>
    </recommendedName>
</protein>